<organism evidence="1 2">
    <name type="scientific">Prymnesium parvum</name>
    <name type="common">Toxic golden alga</name>
    <dbReference type="NCBI Taxonomy" id="97485"/>
    <lineage>
        <taxon>Eukaryota</taxon>
        <taxon>Haptista</taxon>
        <taxon>Haptophyta</taxon>
        <taxon>Prymnesiophyceae</taxon>
        <taxon>Prymnesiales</taxon>
        <taxon>Prymnesiaceae</taxon>
        <taxon>Prymnesium</taxon>
    </lineage>
</organism>
<sequence>MAAARRSCWSRSLRDTNDGATLRHGVLIPTYRRHQRHYCGLLASIFQRSARSGRFVLASAFSSAREHEEILAGCHACAGREDIRMEALVFDHSYHNRQKFTYQCAKKLWALVQLRAERVMIFDSDFLLMGASTPIPQMIDRYARVEFETISPVALDDSVRLASNQLLGTNFTDFPLDPPWIFERTLVVQLVGFLAREEVWRGVRNESAPSREGVRDAVDDGIAGATRAAVAAILSSPTPLFEVVLYRFFRRHHRPGDVRLIKAKTEGLLFETALSDRERESYDPPPPATTQRTLGWGYCCRACWILTHLDRAHAPTTTSCIPAGLQLPHLPGPCRINRSVLSGGRGRLKGKPHNECFQADPGYRGYRKKLQANVTRLGKERSHLGTVPRNLYT</sequence>
<protein>
    <recommendedName>
        <fullName evidence="3">Nucleotide-diphospho-sugar transferase domain-containing protein</fullName>
    </recommendedName>
</protein>
<comment type="caution">
    <text evidence="1">The sequence shown here is derived from an EMBL/GenBank/DDBJ whole genome shotgun (WGS) entry which is preliminary data.</text>
</comment>
<dbReference type="EMBL" id="JBGBPQ010000005">
    <property type="protein sequence ID" value="KAL1523944.1"/>
    <property type="molecule type" value="Genomic_DNA"/>
</dbReference>
<reference evidence="1 2" key="1">
    <citation type="journal article" date="2024" name="Science">
        <title>Giant polyketide synthase enzymes in the biosynthesis of giant marine polyether toxins.</title>
        <authorList>
            <person name="Fallon T.R."/>
            <person name="Shende V.V."/>
            <person name="Wierzbicki I.H."/>
            <person name="Pendleton A.L."/>
            <person name="Watervoot N.F."/>
            <person name="Auber R.P."/>
            <person name="Gonzalez D.J."/>
            <person name="Wisecaver J.H."/>
            <person name="Moore B.S."/>
        </authorList>
    </citation>
    <scope>NUCLEOTIDE SEQUENCE [LARGE SCALE GENOMIC DNA]</scope>
    <source>
        <strain evidence="1 2">12B1</strain>
    </source>
</reference>
<proteinExistence type="predicted"/>
<evidence type="ECO:0000313" key="1">
    <source>
        <dbReference type="EMBL" id="KAL1523944.1"/>
    </source>
</evidence>
<accession>A0AB34JTP8</accession>
<dbReference type="AlphaFoldDB" id="A0AB34JTP8"/>
<name>A0AB34JTP8_PRYPA</name>
<evidence type="ECO:0008006" key="3">
    <source>
        <dbReference type="Google" id="ProtNLM"/>
    </source>
</evidence>
<dbReference type="Proteomes" id="UP001515480">
    <property type="component" value="Unassembled WGS sequence"/>
</dbReference>
<gene>
    <name evidence="1" type="ORF">AB1Y20_018860</name>
</gene>
<keyword evidence="2" id="KW-1185">Reference proteome</keyword>
<evidence type="ECO:0000313" key="2">
    <source>
        <dbReference type="Proteomes" id="UP001515480"/>
    </source>
</evidence>